<dbReference type="GO" id="GO:0008270">
    <property type="term" value="F:zinc ion binding"/>
    <property type="evidence" value="ECO:0007669"/>
    <property type="project" value="InterPro"/>
</dbReference>
<dbReference type="Pfam" id="PF04082">
    <property type="entry name" value="Fungal_trans"/>
    <property type="match status" value="1"/>
</dbReference>
<gene>
    <name evidence="3" type="ORF">A1O5_05654</name>
</gene>
<accession>W9XJX3</accession>
<dbReference type="RefSeq" id="XP_007744443.1">
    <property type="nucleotide sequence ID" value="XM_007746253.1"/>
</dbReference>
<evidence type="ECO:0000259" key="2">
    <source>
        <dbReference type="SMART" id="SM00906"/>
    </source>
</evidence>
<dbReference type="PANTHER" id="PTHR47425:SF2">
    <property type="entry name" value="FARB-RELATED"/>
    <property type="match status" value="1"/>
</dbReference>
<dbReference type="Proteomes" id="UP000019471">
    <property type="component" value="Unassembled WGS sequence"/>
</dbReference>
<evidence type="ECO:0000313" key="4">
    <source>
        <dbReference type="Proteomes" id="UP000019471"/>
    </source>
</evidence>
<reference evidence="3 4" key="1">
    <citation type="submission" date="2013-03" db="EMBL/GenBank/DDBJ databases">
        <title>The Genome Sequence of Cladophialophora psammophila CBS 110553.</title>
        <authorList>
            <consortium name="The Broad Institute Genomics Platform"/>
            <person name="Cuomo C."/>
            <person name="de Hoog S."/>
            <person name="Gorbushina A."/>
            <person name="Walker B."/>
            <person name="Young S.K."/>
            <person name="Zeng Q."/>
            <person name="Gargeya S."/>
            <person name="Fitzgerald M."/>
            <person name="Haas B."/>
            <person name="Abouelleil A."/>
            <person name="Allen A.W."/>
            <person name="Alvarado L."/>
            <person name="Arachchi H.M."/>
            <person name="Berlin A.M."/>
            <person name="Chapman S.B."/>
            <person name="Gainer-Dewar J."/>
            <person name="Goldberg J."/>
            <person name="Griggs A."/>
            <person name="Gujja S."/>
            <person name="Hansen M."/>
            <person name="Howarth C."/>
            <person name="Imamovic A."/>
            <person name="Ireland A."/>
            <person name="Larimer J."/>
            <person name="McCowan C."/>
            <person name="Murphy C."/>
            <person name="Pearson M."/>
            <person name="Poon T.W."/>
            <person name="Priest M."/>
            <person name="Roberts A."/>
            <person name="Saif S."/>
            <person name="Shea T."/>
            <person name="Sisk P."/>
            <person name="Sykes S."/>
            <person name="Wortman J."/>
            <person name="Nusbaum C."/>
            <person name="Birren B."/>
        </authorList>
    </citation>
    <scope>NUCLEOTIDE SEQUENCE [LARGE SCALE GENOMIC DNA]</scope>
    <source>
        <strain evidence="3 4">CBS 110553</strain>
    </source>
</reference>
<dbReference type="InterPro" id="IPR052761">
    <property type="entry name" value="Fungal_Detox/Toxin_TFs"/>
</dbReference>
<dbReference type="eggNOG" id="ENOG502RHAD">
    <property type="taxonomic scope" value="Eukaryota"/>
</dbReference>
<dbReference type="GeneID" id="19190370"/>
<dbReference type="SMART" id="SM00906">
    <property type="entry name" value="Fungal_trans"/>
    <property type="match status" value="1"/>
</dbReference>
<dbReference type="GO" id="GO:0003677">
    <property type="term" value="F:DNA binding"/>
    <property type="evidence" value="ECO:0007669"/>
    <property type="project" value="InterPro"/>
</dbReference>
<dbReference type="GO" id="GO:0006351">
    <property type="term" value="P:DNA-templated transcription"/>
    <property type="evidence" value="ECO:0007669"/>
    <property type="project" value="InterPro"/>
</dbReference>
<evidence type="ECO:0000313" key="3">
    <source>
        <dbReference type="EMBL" id="EXJ70664.1"/>
    </source>
</evidence>
<proteinExistence type="predicted"/>
<dbReference type="OrthoDB" id="4113440at2759"/>
<dbReference type="EMBL" id="AMGX01000008">
    <property type="protein sequence ID" value="EXJ70664.1"/>
    <property type="molecule type" value="Genomic_DNA"/>
</dbReference>
<dbReference type="STRING" id="1182543.W9XJX3"/>
<name>W9XJX3_9EURO</name>
<keyword evidence="1" id="KW-0539">Nucleus</keyword>
<organism evidence="3 4">
    <name type="scientific">Cladophialophora psammophila CBS 110553</name>
    <dbReference type="NCBI Taxonomy" id="1182543"/>
    <lineage>
        <taxon>Eukaryota</taxon>
        <taxon>Fungi</taxon>
        <taxon>Dikarya</taxon>
        <taxon>Ascomycota</taxon>
        <taxon>Pezizomycotina</taxon>
        <taxon>Eurotiomycetes</taxon>
        <taxon>Chaetothyriomycetidae</taxon>
        <taxon>Chaetothyriales</taxon>
        <taxon>Herpotrichiellaceae</taxon>
        <taxon>Cladophialophora</taxon>
    </lineage>
</organism>
<dbReference type="HOGENOM" id="CLU_006329_2_3_1"/>
<dbReference type="AlphaFoldDB" id="W9XJX3"/>
<protein>
    <recommendedName>
        <fullName evidence="2">Xylanolytic transcriptional activator regulatory domain-containing protein</fullName>
    </recommendedName>
</protein>
<comment type="caution">
    <text evidence="3">The sequence shown here is derived from an EMBL/GenBank/DDBJ whole genome shotgun (WGS) entry which is preliminary data.</text>
</comment>
<dbReference type="CDD" id="cd12148">
    <property type="entry name" value="fungal_TF_MHR"/>
    <property type="match status" value="1"/>
</dbReference>
<evidence type="ECO:0000256" key="1">
    <source>
        <dbReference type="ARBA" id="ARBA00023242"/>
    </source>
</evidence>
<sequence length="569" mass="64505">MNYLHQKGACSLPDAELRDALIESYIDYIHPCYPFLDLDLLDKALCGNSDQQFSLPVLQAVMFAGSSWVDIKLLRRRGFLTRKAARMTFYLRTRLLYDLDYEKDPMCNIQTLILLSLWWEGPPQHKDGWHWLGIALSLARAIGLHQDINNQYLKPKARALRRRLWWSCTIRDTFASIATNRVPRIRDSDFRVTPLTLDDFEINVHSRPNDQNVRAKSLYLQRQQAAVCIQTASICRIITRVLLKAYHETSTGNIDILYFNSFPKHRRTHIEPRELREIEDDFRGWLESAPSEVLHVGPMPSRSDAHERALFVHRALLSILYHTGFVLIHRQRSLPSGGPDERNAAQQIEGAPRAIVREAAIQVNKIIMDAYAADVMKEMPPTVISCLFPISISHITDMKSDDPMLRYEGRQRLEECRQALRELVDGHLAAEWAVNFLNYVESKLNALPDLTKRVSAAVCGKAPSTVPEKTSMTGYDQCQRCGQDRCRNAEGDTAIQAAVSEEPKSIDFALTNLDEQLTTAHSPFLYVHTPDGFSDLVNFPDAWLGGPDAQNSASGGVLVENDTISMSFA</sequence>
<keyword evidence="4" id="KW-1185">Reference proteome</keyword>
<feature type="domain" description="Xylanolytic transcriptional activator regulatory" evidence="2">
    <location>
        <begin position="128"/>
        <end position="200"/>
    </location>
</feature>
<dbReference type="InterPro" id="IPR007219">
    <property type="entry name" value="XnlR_reg_dom"/>
</dbReference>
<dbReference type="PANTHER" id="PTHR47425">
    <property type="entry name" value="FARB-RELATED"/>
    <property type="match status" value="1"/>
</dbReference>